<dbReference type="Proteomes" id="UP001220010">
    <property type="component" value="Unassembled WGS sequence"/>
</dbReference>
<dbReference type="RefSeq" id="WP_316967650.1">
    <property type="nucleotide sequence ID" value="NZ_JARFPK010000091.1"/>
</dbReference>
<keyword evidence="2" id="KW-0472">Membrane</keyword>
<keyword evidence="4" id="KW-1185">Reference proteome</keyword>
<gene>
    <name evidence="3" type="ORF">P0O15_12260</name>
</gene>
<accession>A0ABT5XB33</accession>
<keyword evidence="2" id="KW-1133">Transmembrane helix</keyword>
<evidence type="ECO:0000256" key="1">
    <source>
        <dbReference type="SAM" id="MobiDB-lite"/>
    </source>
</evidence>
<proteinExistence type="predicted"/>
<name>A0ABT5XB33_9EURY</name>
<evidence type="ECO:0000256" key="2">
    <source>
        <dbReference type="SAM" id="Phobius"/>
    </source>
</evidence>
<evidence type="ECO:0000313" key="4">
    <source>
        <dbReference type="Proteomes" id="UP001220010"/>
    </source>
</evidence>
<evidence type="ECO:0008006" key="5">
    <source>
        <dbReference type="Google" id="ProtNLM"/>
    </source>
</evidence>
<sequence>MLEGTANIAILRHLDKGRDRRAGPLHLPFVHGIEKVCADSSEDGNLPGFDDDRLPFDPPSDAATPPPPFDTPSKTTPSPLMVIKMPNKDIPKLSSPLFYLAMVFLALLLLLPTAFGDGDAKCAKLTTNYSDQAVDVDGDGLYDLLVVEAEVMVSAPGEYSLMGFLYTQEGEEVVWSIDHGIFEPGLHNMILEFDGKTIERSGHDGPYLLKKVVLSSGSAESGQTICEYVATAYRTQAYNFSDFSYLSPSEKIISGTGRGELLVTFTIRDQIPVTSGRYSYDIVDINIPPISTPLTVKASKTGYSFDLPGIFMPNKPNNFTVTAEGVKNLNIGLKKPQGERIRTWVTTQVQAGDDGQATAETDLISPGSYHAKIFGDVAEDATFVDLTMTMEKKLIIDGKFSLAIDTTGFPSGDYSIKAKAVSGSFALDEISLGGLSMGEEK</sequence>
<evidence type="ECO:0000313" key="3">
    <source>
        <dbReference type="EMBL" id="MDF0591931.1"/>
    </source>
</evidence>
<reference evidence="3 4" key="1">
    <citation type="submission" date="2023-03" db="EMBL/GenBank/DDBJ databases">
        <title>WGS of Methanotrichaceae archaeon Mx.</title>
        <authorList>
            <person name="Sorokin D.Y."/>
            <person name="Merkel A.Y."/>
        </authorList>
    </citation>
    <scope>NUCLEOTIDE SEQUENCE [LARGE SCALE GENOMIC DNA]</scope>
    <source>
        <strain evidence="3 4">Mx</strain>
    </source>
</reference>
<dbReference type="EMBL" id="JARFPK010000091">
    <property type="protein sequence ID" value="MDF0591931.1"/>
    <property type="molecule type" value="Genomic_DNA"/>
</dbReference>
<comment type="caution">
    <text evidence="3">The sequence shown here is derived from an EMBL/GenBank/DDBJ whole genome shotgun (WGS) entry which is preliminary data.</text>
</comment>
<organism evidence="3 4">
    <name type="scientific">Candidatus Methanocrinis natronophilus</name>
    <dbReference type="NCBI Taxonomy" id="3033396"/>
    <lineage>
        <taxon>Archaea</taxon>
        <taxon>Methanobacteriati</taxon>
        <taxon>Methanobacteriota</taxon>
        <taxon>Stenosarchaea group</taxon>
        <taxon>Methanomicrobia</taxon>
        <taxon>Methanotrichales</taxon>
        <taxon>Methanotrichaceae</taxon>
        <taxon>Methanocrinis</taxon>
    </lineage>
</organism>
<feature type="transmembrane region" description="Helical" evidence="2">
    <location>
        <begin position="97"/>
        <end position="115"/>
    </location>
</feature>
<keyword evidence="2" id="KW-0812">Transmembrane</keyword>
<protein>
    <recommendedName>
        <fullName evidence="5">DUF3821 domain-containing protein</fullName>
    </recommendedName>
</protein>
<feature type="region of interest" description="Disordered" evidence="1">
    <location>
        <begin position="41"/>
        <end position="78"/>
    </location>
</feature>